<feature type="transmembrane region" description="Helical" evidence="6">
    <location>
        <begin position="134"/>
        <end position="158"/>
    </location>
</feature>
<dbReference type="Proteomes" id="UP001605261">
    <property type="component" value="Unassembled WGS sequence"/>
</dbReference>
<dbReference type="InterPro" id="IPR025640">
    <property type="entry name" value="GYF_2"/>
</dbReference>
<keyword evidence="2" id="KW-1003">Cell membrane</keyword>
<keyword evidence="3 6" id="KW-0812">Transmembrane</keyword>
<dbReference type="PANTHER" id="PTHR36115">
    <property type="entry name" value="PROLINE-RICH ANTIGEN HOMOLOG-RELATED"/>
    <property type="match status" value="1"/>
</dbReference>
<gene>
    <name evidence="9" type="ORF">ACEU0G_001943</name>
</gene>
<name>A0ABW7D731_9GAMM</name>
<comment type="subcellular location">
    <subcellularLocation>
        <location evidence="1">Cell membrane</location>
        <topology evidence="1">Multi-pass membrane protein</topology>
    </subcellularLocation>
</comment>
<feature type="domain" description="RDD" evidence="7">
    <location>
        <begin position="119"/>
        <end position="264"/>
    </location>
</feature>
<protein>
    <submittedName>
        <fullName evidence="9">RDD family protein</fullName>
    </submittedName>
</protein>
<evidence type="ECO:0000256" key="1">
    <source>
        <dbReference type="ARBA" id="ARBA00004651"/>
    </source>
</evidence>
<evidence type="ECO:0000313" key="10">
    <source>
        <dbReference type="Proteomes" id="UP001605261"/>
    </source>
</evidence>
<accession>A0ABW7D731</accession>
<keyword evidence="4 6" id="KW-1133">Transmembrane helix</keyword>
<dbReference type="InterPro" id="IPR010432">
    <property type="entry name" value="RDD"/>
</dbReference>
<dbReference type="Pfam" id="PF14237">
    <property type="entry name" value="GYF_2"/>
    <property type="match status" value="1"/>
</dbReference>
<evidence type="ECO:0000259" key="7">
    <source>
        <dbReference type="Pfam" id="PF06271"/>
    </source>
</evidence>
<reference evidence="9 10" key="1">
    <citation type="submission" date="2024-09" db="EMBL/GenBank/DDBJ databases">
        <authorList>
            <consortium name="All-Russian atlas of soil microorganisms"/>
            <consortium name="as a basis for the search for new antimicrobial producers and enzymes with unique properties"/>
            <person name="Sokolova E.A."/>
            <person name="Voronina E.N."/>
        </authorList>
    </citation>
    <scope>NUCLEOTIDE SEQUENCE [LARGE SCALE GENOMIC DNA]</scope>
    <source>
        <strain evidence="9 10">AF-22b-331.1</strain>
    </source>
</reference>
<feature type="transmembrane region" description="Helical" evidence="6">
    <location>
        <begin position="228"/>
        <end position="252"/>
    </location>
</feature>
<dbReference type="InterPro" id="IPR051791">
    <property type="entry name" value="Pra-immunoreactive"/>
</dbReference>
<evidence type="ECO:0000313" key="9">
    <source>
        <dbReference type="EMBL" id="MFG6111604.1"/>
    </source>
</evidence>
<evidence type="ECO:0000256" key="6">
    <source>
        <dbReference type="SAM" id="Phobius"/>
    </source>
</evidence>
<evidence type="ECO:0000259" key="8">
    <source>
        <dbReference type="Pfam" id="PF14237"/>
    </source>
</evidence>
<evidence type="ECO:0000256" key="2">
    <source>
        <dbReference type="ARBA" id="ARBA00022475"/>
    </source>
</evidence>
<dbReference type="PANTHER" id="PTHR36115:SF6">
    <property type="entry name" value="PROLINE-RICH ANTIGEN HOMOLOG"/>
    <property type="match status" value="1"/>
</dbReference>
<evidence type="ECO:0000256" key="5">
    <source>
        <dbReference type="ARBA" id="ARBA00023136"/>
    </source>
</evidence>
<dbReference type="Pfam" id="PF06271">
    <property type="entry name" value="RDD"/>
    <property type="match status" value="1"/>
</dbReference>
<feature type="domain" description="GYF" evidence="8">
    <location>
        <begin position="4"/>
        <end position="49"/>
    </location>
</feature>
<sequence>MTEWYYADGQDRQGPLSADELRLRFQRAQITLATLVWREGFPQWKPLSEAVDELQLQNLASVADNVGTGIDLRGDYTAIDNGTAPLPGTGGGTFSPYTAPTSGGSHAEAMVVGGGEVVYAGFWKRFAAAMIDGLVMSSVLVLVFLVGMLLFGGMASFMGGLNSPETSPGMAIFIVLGVYVLPMIIQALYFTLMHASTRQASLGKLAVGIKVVRGDGQRLTKARSLGRWAALFFSYLISCGIAYLASGIMAGVTQRKQGLHDMVADTLVVDKWAFTDQPERQRRELGTVTLVVIALTVLAVLAYAGLIVMTIVMAAAQS</sequence>
<evidence type="ECO:0000256" key="4">
    <source>
        <dbReference type="ARBA" id="ARBA00022989"/>
    </source>
</evidence>
<keyword evidence="10" id="KW-1185">Reference proteome</keyword>
<feature type="transmembrane region" description="Helical" evidence="6">
    <location>
        <begin position="288"/>
        <end position="316"/>
    </location>
</feature>
<proteinExistence type="predicted"/>
<dbReference type="RefSeq" id="WP_394164810.1">
    <property type="nucleotide sequence ID" value="NZ_JBHGCJ010000023.1"/>
</dbReference>
<organism evidence="9 10">
    <name type="scientific">Stenotrophomonas nematodicola</name>
    <dbReference type="NCBI Taxonomy" id="2656746"/>
    <lineage>
        <taxon>Bacteria</taxon>
        <taxon>Pseudomonadati</taxon>
        <taxon>Pseudomonadota</taxon>
        <taxon>Gammaproteobacteria</taxon>
        <taxon>Lysobacterales</taxon>
        <taxon>Lysobacteraceae</taxon>
        <taxon>Stenotrophomonas</taxon>
    </lineage>
</organism>
<comment type="caution">
    <text evidence="9">The sequence shown here is derived from an EMBL/GenBank/DDBJ whole genome shotgun (WGS) entry which is preliminary data.</text>
</comment>
<evidence type="ECO:0000256" key="3">
    <source>
        <dbReference type="ARBA" id="ARBA00022692"/>
    </source>
</evidence>
<keyword evidence="5 6" id="KW-0472">Membrane</keyword>
<dbReference type="EMBL" id="JBHGCJ010000023">
    <property type="protein sequence ID" value="MFG6111604.1"/>
    <property type="molecule type" value="Genomic_DNA"/>
</dbReference>
<feature type="transmembrane region" description="Helical" evidence="6">
    <location>
        <begin position="170"/>
        <end position="192"/>
    </location>
</feature>